<sequence>MTALTEHDSRRALPMIQLLGAVAWPSFFTAAVMSAVFFAFIDPLQLQQISFPHYVISRELGYSLGFFMFWAGTLCACGVTALLLRPAREPEESFE</sequence>
<keyword evidence="1" id="KW-1133">Transmembrane helix</keyword>
<feature type="transmembrane region" description="Helical" evidence="1">
    <location>
        <begin position="21"/>
        <end position="41"/>
    </location>
</feature>
<dbReference type="Proteomes" id="UP000051863">
    <property type="component" value="Unassembled WGS sequence"/>
</dbReference>
<dbReference type="RefSeq" id="WP_057626675.1">
    <property type="nucleotide sequence ID" value="NZ_LDJJ01000007.1"/>
</dbReference>
<comment type="caution">
    <text evidence="2">The sequence shown here is derived from an EMBL/GenBank/DDBJ whole genome shotgun (WGS) entry which is preliminary data.</text>
</comment>
<evidence type="ECO:0000256" key="1">
    <source>
        <dbReference type="SAM" id="Phobius"/>
    </source>
</evidence>
<evidence type="ECO:0008006" key="4">
    <source>
        <dbReference type="Google" id="ProtNLM"/>
    </source>
</evidence>
<evidence type="ECO:0000313" key="3">
    <source>
        <dbReference type="Proteomes" id="UP000051863"/>
    </source>
</evidence>
<accession>A0A0R0D105</accession>
<name>A0A0R0D105_9GAMM</name>
<keyword evidence="1" id="KW-0812">Transmembrane</keyword>
<feature type="transmembrane region" description="Helical" evidence="1">
    <location>
        <begin position="61"/>
        <end position="84"/>
    </location>
</feature>
<gene>
    <name evidence="2" type="ORF">ABB27_02635</name>
</gene>
<dbReference type="OrthoDB" id="6197657at2"/>
<proteinExistence type="predicted"/>
<evidence type="ECO:0000313" key="2">
    <source>
        <dbReference type="EMBL" id="KRG71793.1"/>
    </source>
</evidence>
<protein>
    <recommendedName>
        <fullName evidence="4">Transmembrane protein</fullName>
    </recommendedName>
</protein>
<dbReference type="PATRIC" id="fig|405446.3.peg.3413"/>
<dbReference type="AlphaFoldDB" id="A0A0R0D105"/>
<keyword evidence="3" id="KW-1185">Reference proteome</keyword>
<keyword evidence="1" id="KW-0472">Membrane</keyword>
<dbReference type="EMBL" id="LDJJ01000007">
    <property type="protein sequence ID" value="KRG71793.1"/>
    <property type="molecule type" value="Genomic_DNA"/>
</dbReference>
<organism evidence="2 3">
    <name type="scientific">Stenotrophomonas terrae</name>
    <dbReference type="NCBI Taxonomy" id="405446"/>
    <lineage>
        <taxon>Bacteria</taxon>
        <taxon>Pseudomonadati</taxon>
        <taxon>Pseudomonadota</taxon>
        <taxon>Gammaproteobacteria</taxon>
        <taxon>Lysobacterales</taxon>
        <taxon>Lysobacteraceae</taxon>
        <taxon>Stenotrophomonas</taxon>
    </lineage>
</organism>
<reference evidence="2 3" key="1">
    <citation type="submission" date="2015-05" db="EMBL/GenBank/DDBJ databases">
        <title>Genome sequencing and analysis of members of genus Stenotrophomonas.</title>
        <authorList>
            <person name="Patil P.P."/>
            <person name="Midha S."/>
            <person name="Patil P.B."/>
        </authorList>
    </citation>
    <scope>NUCLEOTIDE SEQUENCE [LARGE SCALE GENOMIC DNA]</scope>
    <source>
        <strain evidence="2 3">DSM 18941</strain>
    </source>
</reference>